<evidence type="ECO:0000256" key="1">
    <source>
        <dbReference type="ARBA" id="ARBA00023015"/>
    </source>
</evidence>
<dbReference type="Pfam" id="PF14525">
    <property type="entry name" value="AraC_binding_2"/>
    <property type="match status" value="1"/>
</dbReference>
<dbReference type="InterPro" id="IPR050204">
    <property type="entry name" value="AraC_XylS_family_regulators"/>
</dbReference>
<sequence>MGDNALGLDRPIEHYLSAFETRRTRDFGSMVDGLQSAFPTPATSLMRERPQAPALVSTLHSARLTDLTVGVVRMGVDVQARIGPMPGYQVVVALEGGIVGHFPSRIVDVGPVTASINGAGEGAVLPHWKAETTLLMIRIRPGAIAREVANLAGHSVEGPPRFDSAFDLGSPRAQSWLRTVGLLVAELSEPGSLGRTSARHRQELERLVVASLLRASENDYTSAMRADRAPPRWASVQRVVEAFERSPEYAWTIGDIADAAGAGVRRIQQAFHEQLGISPMAHLQRLRLEGAHRDLLDDALAVSEVAARWGFHHLGRFAGSYREQFGERPSETRERSRSLLAD</sequence>
<dbReference type="PROSITE" id="PS01124">
    <property type="entry name" value="HTH_ARAC_FAMILY_2"/>
    <property type="match status" value="1"/>
</dbReference>
<proteinExistence type="predicted"/>
<dbReference type="EMBL" id="WBJZ01000027">
    <property type="protein sequence ID" value="KAB1652855.1"/>
    <property type="molecule type" value="Genomic_DNA"/>
</dbReference>
<gene>
    <name evidence="5" type="ORF">F8O01_16125</name>
</gene>
<name>A0A7J5BMP7_9MICO</name>
<dbReference type="GO" id="GO:0003700">
    <property type="term" value="F:DNA-binding transcription factor activity"/>
    <property type="evidence" value="ECO:0007669"/>
    <property type="project" value="InterPro"/>
</dbReference>
<dbReference type="GO" id="GO:0043565">
    <property type="term" value="F:sequence-specific DNA binding"/>
    <property type="evidence" value="ECO:0007669"/>
    <property type="project" value="InterPro"/>
</dbReference>
<dbReference type="PANTHER" id="PTHR46796">
    <property type="entry name" value="HTH-TYPE TRANSCRIPTIONAL ACTIVATOR RHAS-RELATED"/>
    <property type="match status" value="1"/>
</dbReference>
<organism evidence="5 6">
    <name type="scientific">Pseudoclavibacter chungangensis</name>
    <dbReference type="NCBI Taxonomy" id="587635"/>
    <lineage>
        <taxon>Bacteria</taxon>
        <taxon>Bacillati</taxon>
        <taxon>Actinomycetota</taxon>
        <taxon>Actinomycetes</taxon>
        <taxon>Micrococcales</taxon>
        <taxon>Microbacteriaceae</taxon>
        <taxon>Pseudoclavibacter</taxon>
    </lineage>
</organism>
<dbReference type="Proteomes" id="UP000467240">
    <property type="component" value="Unassembled WGS sequence"/>
</dbReference>
<comment type="caution">
    <text evidence="5">The sequence shown here is derived from an EMBL/GenBank/DDBJ whole genome shotgun (WGS) entry which is preliminary data.</text>
</comment>
<keyword evidence="3" id="KW-0804">Transcription</keyword>
<evidence type="ECO:0000313" key="6">
    <source>
        <dbReference type="Proteomes" id="UP000467240"/>
    </source>
</evidence>
<dbReference type="InterPro" id="IPR018060">
    <property type="entry name" value="HTH_AraC"/>
</dbReference>
<keyword evidence="2" id="KW-0238">DNA-binding</keyword>
<dbReference type="Gene3D" id="1.10.10.60">
    <property type="entry name" value="Homeodomain-like"/>
    <property type="match status" value="1"/>
</dbReference>
<accession>A0A7J5BMP7</accession>
<reference evidence="5 6" key="1">
    <citation type="submission" date="2019-09" db="EMBL/GenBank/DDBJ databases">
        <title>Phylogeny of genus Pseudoclavibacter and closely related genus.</title>
        <authorList>
            <person name="Li Y."/>
        </authorList>
    </citation>
    <scope>NUCLEOTIDE SEQUENCE [LARGE SCALE GENOMIC DNA]</scope>
    <source>
        <strain evidence="5 6">DSM 23821</strain>
    </source>
</reference>
<evidence type="ECO:0000259" key="4">
    <source>
        <dbReference type="PROSITE" id="PS01124"/>
    </source>
</evidence>
<dbReference type="InterPro" id="IPR035418">
    <property type="entry name" value="AraC-bd_2"/>
</dbReference>
<evidence type="ECO:0000256" key="3">
    <source>
        <dbReference type="ARBA" id="ARBA00023163"/>
    </source>
</evidence>
<keyword evidence="1" id="KW-0805">Transcription regulation</keyword>
<dbReference type="SMART" id="SM00342">
    <property type="entry name" value="HTH_ARAC"/>
    <property type="match status" value="1"/>
</dbReference>
<evidence type="ECO:0000256" key="2">
    <source>
        <dbReference type="ARBA" id="ARBA00023125"/>
    </source>
</evidence>
<feature type="domain" description="HTH araC/xylS-type" evidence="4">
    <location>
        <begin position="237"/>
        <end position="335"/>
    </location>
</feature>
<dbReference type="Pfam" id="PF12833">
    <property type="entry name" value="HTH_18"/>
    <property type="match status" value="1"/>
</dbReference>
<dbReference type="RefSeq" id="WP_158041939.1">
    <property type="nucleotide sequence ID" value="NZ_JACCFV010000001.1"/>
</dbReference>
<dbReference type="PANTHER" id="PTHR46796:SF12">
    <property type="entry name" value="HTH-TYPE DNA-BINDING TRANSCRIPTIONAL ACTIVATOR EUTR"/>
    <property type="match status" value="1"/>
</dbReference>
<dbReference type="SUPFAM" id="SSF46689">
    <property type="entry name" value="Homeodomain-like"/>
    <property type="match status" value="1"/>
</dbReference>
<dbReference type="OrthoDB" id="5464689at2"/>
<protein>
    <submittedName>
        <fullName evidence="5">AraC family transcriptional regulator</fullName>
    </submittedName>
</protein>
<dbReference type="AlphaFoldDB" id="A0A7J5BMP7"/>
<keyword evidence="6" id="KW-1185">Reference proteome</keyword>
<dbReference type="InterPro" id="IPR009057">
    <property type="entry name" value="Homeodomain-like_sf"/>
</dbReference>
<evidence type="ECO:0000313" key="5">
    <source>
        <dbReference type="EMBL" id="KAB1652855.1"/>
    </source>
</evidence>